<feature type="transmembrane region" description="Helical" evidence="5">
    <location>
        <begin position="98"/>
        <end position="118"/>
    </location>
</feature>
<evidence type="ECO:0000256" key="2">
    <source>
        <dbReference type="ARBA" id="ARBA00022692"/>
    </source>
</evidence>
<protein>
    <recommendedName>
        <fullName evidence="6">Peroxin/Ferlin domain-containing protein</fullName>
    </recommendedName>
</protein>
<dbReference type="InterPro" id="IPR052646">
    <property type="entry name" value="Peroxisomal_PEX28-32"/>
</dbReference>
<dbReference type="PANTHER" id="PTHR31679">
    <property type="entry name" value="PEROXISOMAL MEMBRANE PROTEIN PEX30-RELATED"/>
    <property type="match status" value="1"/>
</dbReference>
<feature type="transmembrane region" description="Helical" evidence="5">
    <location>
        <begin position="75"/>
        <end position="92"/>
    </location>
</feature>
<dbReference type="Proteomes" id="UP000000709">
    <property type="component" value="Unassembled WGS sequence"/>
</dbReference>
<feature type="transmembrane region" description="Helical" evidence="5">
    <location>
        <begin position="160"/>
        <end position="180"/>
    </location>
</feature>
<dbReference type="Pfam" id="PF06398">
    <property type="entry name" value="Pex24p"/>
    <property type="match status" value="1"/>
</dbReference>
<evidence type="ECO:0000313" key="7">
    <source>
        <dbReference type="EMBL" id="EGW35268.1"/>
    </source>
</evidence>
<dbReference type="AlphaFoldDB" id="G3AGC9"/>
<dbReference type="GeneID" id="18870712"/>
<name>G3AGC9_SPAPN</name>
<keyword evidence="3 5" id="KW-1133">Transmembrane helix</keyword>
<evidence type="ECO:0000259" key="6">
    <source>
        <dbReference type="SMART" id="SM00693"/>
    </source>
</evidence>
<dbReference type="RefSeq" id="XP_007372680.1">
    <property type="nucleotide sequence ID" value="XM_007372618.1"/>
</dbReference>
<dbReference type="OMA" id="GFSRYTR"/>
<dbReference type="GO" id="GO:0005778">
    <property type="term" value="C:peroxisomal membrane"/>
    <property type="evidence" value="ECO:0007669"/>
    <property type="project" value="UniProtKB-ARBA"/>
</dbReference>
<dbReference type="InParanoid" id="G3AGC9"/>
<dbReference type="EMBL" id="GL996499">
    <property type="protein sequence ID" value="EGW35268.1"/>
    <property type="molecule type" value="Genomic_DNA"/>
</dbReference>
<accession>G3AGC9</accession>
<keyword evidence="2 5" id="KW-0812">Transmembrane</keyword>
<dbReference type="HOGENOM" id="CLU_016397_0_0_1"/>
<feature type="domain" description="Peroxin/Ferlin" evidence="6">
    <location>
        <begin position="275"/>
        <end position="352"/>
    </location>
</feature>
<evidence type="ECO:0000256" key="5">
    <source>
        <dbReference type="SAM" id="Phobius"/>
    </source>
</evidence>
<dbReference type="GO" id="GO:0012505">
    <property type="term" value="C:endomembrane system"/>
    <property type="evidence" value="ECO:0007669"/>
    <property type="project" value="UniProtKB-SubCell"/>
</dbReference>
<organism evidence="8">
    <name type="scientific">Spathaspora passalidarum (strain NRRL Y-27907 / 11-Y1)</name>
    <dbReference type="NCBI Taxonomy" id="619300"/>
    <lineage>
        <taxon>Eukaryota</taxon>
        <taxon>Fungi</taxon>
        <taxon>Dikarya</taxon>
        <taxon>Ascomycota</taxon>
        <taxon>Saccharomycotina</taxon>
        <taxon>Pichiomycetes</taxon>
        <taxon>Debaryomycetaceae</taxon>
        <taxon>Spathaspora</taxon>
    </lineage>
</organism>
<comment type="subcellular location">
    <subcellularLocation>
        <location evidence="1">Endomembrane system</location>
        <topology evidence="1">Multi-pass membrane protein</topology>
    </subcellularLocation>
</comment>
<evidence type="ECO:0000256" key="1">
    <source>
        <dbReference type="ARBA" id="ARBA00004127"/>
    </source>
</evidence>
<dbReference type="OrthoDB" id="5586090at2759"/>
<evidence type="ECO:0000256" key="4">
    <source>
        <dbReference type="ARBA" id="ARBA00023136"/>
    </source>
</evidence>
<dbReference type="STRING" id="619300.G3AGC9"/>
<dbReference type="eggNOG" id="ENOG502S05F">
    <property type="taxonomic scope" value="Eukaryota"/>
</dbReference>
<reference evidence="7 8" key="1">
    <citation type="journal article" date="2011" name="Proc. Natl. Acad. Sci. U.S.A.">
        <title>Comparative genomics of xylose-fermenting fungi for enhanced biofuel production.</title>
        <authorList>
            <person name="Wohlbach D.J."/>
            <person name="Kuo A."/>
            <person name="Sato T.K."/>
            <person name="Potts K.M."/>
            <person name="Salamov A.A."/>
            <person name="LaButti K.M."/>
            <person name="Sun H."/>
            <person name="Clum A."/>
            <person name="Pangilinan J.L."/>
            <person name="Lindquist E.A."/>
            <person name="Lucas S."/>
            <person name="Lapidus A."/>
            <person name="Jin M."/>
            <person name="Gunawan C."/>
            <person name="Balan V."/>
            <person name="Dale B.E."/>
            <person name="Jeffries T.W."/>
            <person name="Zinkel R."/>
            <person name="Barry K.W."/>
            <person name="Grigoriev I.V."/>
            <person name="Gasch A.P."/>
        </authorList>
    </citation>
    <scope>NUCLEOTIDE SEQUENCE [LARGE SCALE GENOMIC DNA]</scope>
    <source>
        <strain evidence="8">NRRL Y-27907 / 11-Y1</strain>
    </source>
</reference>
<proteinExistence type="predicted"/>
<keyword evidence="4 5" id="KW-0472">Membrane</keyword>
<evidence type="ECO:0000256" key="3">
    <source>
        <dbReference type="ARBA" id="ARBA00022989"/>
    </source>
</evidence>
<dbReference type="GO" id="GO:0007031">
    <property type="term" value="P:peroxisome organization"/>
    <property type="evidence" value="ECO:0007669"/>
    <property type="project" value="TreeGrafter"/>
</dbReference>
<dbReference type="KEGG" id="spaa:SPAPADRAFT_146330"/>
<gene>
    <name evidence="7" type="ORF">SPAPADRAFT_146330</name>
</gene>
<dbReference type="InterPro" id="IPR006614">
    <property type="entry name" value="Peroxin/Ferlin"/>
</dbReference>
<keyword evidence="8" id="KW-1185">Reference proteome</keyword>
<dbReference type="SMART" id="SM00693">
    <property type="entry name" value="DysFN"/>
    <property type="match status" value="1"/>
</dbReference>
<evidence type="ECO:0000313" key="8">
    <source>
        <dbReference type="Proteomes" id="UP000000709"/>
    </source>
</evidence>
<dbReference type="PANTHER" id="PTHR31679:SF2">
    <property type="entry name" value="PEROXISOMAL MEMBRANE PROTEIN PEX30-RELATED"/>
    <property type="match status" value="1"/>
</dbReference>
<dbReference type="InterPro" id="IPR010482">
    <property type="entry name" value="TECPR1-like_DysF"/>
</dbReference>
<sequence length="406" mass="47950">MTSEKIHHWNMPEFNKKLRASFEPSDTLLLTTTPTRQLLADSPALVSALSQIFPYLLLIDNFLEIITWTNEDHYQNFLVIVAYACTVLYWSWISYLILPMLMVLVFTSIVWSISSVIYDSKYDEKPTIEEVLYTLHNITVRFEMLFRPFKHIPLTRNNFVKLYIVTIMLTPLHFLLIRTILTPQKYLCMFGICLFTFHSPWAFATRRLFWRSLYVRIAAFYLTGADIKITKTHEQLPSQPASAATSDVEESAAAIPVLGDFRIIKKSIVSPTRVKQIVKFEILENERRWIGVGWSKVLYPHERSNFCYDKSLNTAPNIKDTSINEDNFPFPVFENDLYKYRWEWVDTDWKLDEEFNKSKTENGWVYYDTKWSDGRFRDGFSRYTRSRKWTRKAALLIDKQGTVYDE</sequence>